<dbReference type="InterPro" id="IPR050703">
    <property type="entry name" value="Flavin_MAO"/>
</dbReference>
<dbReference type="PANTHER" id="PTHR43563:SF14">
    <property type="entry name" value="AMINE OXIDASE"/>
    <property type="match status" value="1"/>
</dbReference>
<gene>
    <name evidence="3" type="ORF">QYS48_21595</name>
</gene>
<keyword evidence="4" id="KW-1185">Reference proteome</keyword>
<evidence type="ECO:0000313" key="4">
    <source>
        <dbReference type="Proteomes" id="UP001244443"/>
    </source>
</evidence>
<dbReference type="AlphaFoldDB" id="A0AA49GG77"/>
<dbReference type="SUPFAM" id="SSF51905">
    <property type="entry name" value="FAD/NAD(P)-binding domain"/>
    <property type="match status" value="1"/>
</dbReference>
<dbReference type="RefSeq" id="WP_308356484.1">
    <property type="nucleotide sequence ID" value="NZ_CP129970.2"/>
</dbReference>
<name>A0AA49GG77_9BACT</name>
<dbReference type="Gene3D" id="3.50.50.60">
    <property type="entry name" value="FAD/NAD(P)-binding domain"/>
    <property type="match status" value="2"/>
</dbReference>
<comment type="similarity">
    <text evidence="1">Belongs to the flavin monoamine oxidase family.</text>
</comment>
<reference evidence="3" key="1">
    <citation type="submission" date="2023-08" db="EMBL/GenBank/DDBJ databases">
        <title>Comparative genomics and taxonomic characterization of three novel marine species of genus Marivirga.</title>
        <authorList>
            <person name="Muhammad N."/>
            <person name="Kim S.-G."/>
        </authorList>
    </citation>
    <scope>NUCLEOTIDE SEQUENCE [LARGE SCALE GENOMIC DNA]</scope>
    <source>
        <strain evidence="3">ABR2-2</strain>
    </source>
</reference>
<dbReference type="EC" id="1.-.-.-" evidence="3"/>
<accession>A0AA49GG77</accession>
<protein>
    <submittedName>
        <fullName evidence="3">NAD(P)/FAD-dependent oxidoreductase</fullName>
        <ecNumber evidence="3">1.-.-.-</ecNumber>
    </submittedName>
</protein>
<evidence type="ECO:0000313" key="3">
    <source>
        <dbReference type="EMBL" id="WKK84693.2"/>
    </source>
</evidence>
<evidence type="ECO:0000259" key="2">
    <source>
        <dbReference type="Pfam" id="PF01593"/>
    </source>
</evidence>
<dbReference type="InterPro" id="IPR036188">
    <property type="entry name" value="FAD/NAD-bd_sf"/>
</dbReference>
<dbReference type="InterPro" id="IPR002937">
    <property type="entry name" value="Amino_oxidase"/>
</dbReference>
<feature type="domain" description="Amine oxidase" evidence="2">
    <location>
        <begin position="105"/>
        <end position="344"/>
    </location>
</feature>
<dbReference type="PANTHER" id="PTHR43563">
    <property type="entry name" value="AMINE OXIDASE"/>
    <property type="match status" value="1"/>
</dbReference>
<dbReference type="SUPFAM" id="SSF54373">
    <property type="entry name" value="FAD-linked reductases, C-terminal domain"/>
    <property type="match status" value="1"/>
</dbReference>
<keyword evidence="3" id="KW-0560">Oxidoreductase</keyword>
<dbReference type="Pfam" id="PF01593">
    <property type="entry name" value="Amino_oxidase"/>
    <property type="match status" value="2"/>
</dbReference>
<feature type="domain" description="Amine oxidase" evidence="2">
    <location>
        <begin position="9"/>
        <end position="89"/>
    </location>
</feature>
<evidence type="ECO:0000256" key="1">
    <source>
        <dbReference type="ARBA" id="ARBA00005995"/>
    </source>
</evidence>
<proteinExistence type="inferred from homology"/>
<organism evidence="3 4">
    <name type="scientific">Marivirga arenosa</name>
    <dbReference type="NCBI Taxonomy" id="3059076"/>
    <lineage>
        <taxon>Bacteria</taxon>
        <taxon>Pseudomonadati</taxon>
        <taxon>Bacteroidota</taxon>
        <taxon>Cytophagia</taxon>
        <taxon>Cytophagales</taxon>
        <taxon>Marivirgaceae</taxon>
        <taxon>Marivirga</taxon>
    </lineage>
</organism>
<dbReference type="Proteomes" id="UP001244443">
    <property type="component" value="Chromosome"/>
</dbReference>
<dbReference type="GO" id="GO:0016491">
    <property type="term" value="F:oxidoreductase activity"/>
    <property type="evidence" value="ECO:0007669"/>
    <property type="project" value="UniProtKB-KW"/>
</dbReference>
<dbReference type="EMBL" id="CP129970">
    <property type="protein sequence ID" value="WKK84693.2"/>
    <property type="molecule type" value="Genomic_DNA"/>
</dbReference>
<sequence>MVIIIGAGLSGLLTAYRLHQENIPYTILEARNRIGGRINTVQAEENTAIEMGATWFGSQHQNLINLLKELDIESFEQFTKGKSLYQANSNSPAQPIDIPPQAPSYRICGGSSHLIHTLFNLINHNNVFLNQAVTEISYDKNRFIIKANNVFTADQVVLAIPPKLWVNKIEISPSLPNELISVAKDTHTWMEESIKVGLSYKSPFWVENGLSGTLFSNSGPIVEFYDHCNHERSRYALCGFMNPAYSQLSKSEREKAVLNQIKNVFGEKASEYLEYKECIWSEELFTYDSSESQLIPHQNNGHPIFRISHFDHKLYISSTEAALQFPGYMDGAVQVANSIAKRIIRQLKEDIIT</sequence>